<feature type="transmembrane region" description="Helical" evidence="6">
    <location>
        <begin position="256"/>
        <end position="279"/>
    </location>
</feature>
<keyword evidence="6" id="KW-1133">Transmembrane helix</keyword>
<dbReference type="Pfam" id="PF13426">
    <property type="entry name" value="PAS_9"/>
    <property type="match status" value="2"/>
</dbReference>
<dbReference type="PANTHER" id="PTHR43304">
    <property type="entry name" value="PHYTOCHROME-LIKE PROTEIN CPH1"/>
    <property type="match status" value="1"/>
</dbReference>
<organism evidence="10 11">
    <name type="scientific">Candidatus Moduliflexus flocculans</name>
    <dbReference type="NCBI Taxonomy" id="1499966"/>
    <lineage>
        <taxon>Bacteria</taxon>
        <taxon>Candidatus Moduliflexota</taxon>
        <taxon>Candidatus Moduliflexia</taxon>
        <taxon>Candidatus Moduliflexales</taxon>
        <taxon>Candidatus Moduliflexaceae</taxon>
    </lineage>
</organism>
<feature type="transmembrane region" description="Helical" evidence="6">
    <location>
        <begin position="12"/>
        <end position="31"/>
    </location>
</feature>
<protein>
    <recommendedName>
        <fullName evidence="2">histidine kinase</fullName>
        <ecNumber evidence="2">2.7.13.3</ecNumber>
    </recommendedName>
</protein>
<feature type="transmembrane region" description="Helical" evidence="6">
    <location>
        <begin position="102"/>
        <end position="124"/>
    </location>
</feature>
<feature type="domain" description="HAMP" evidence="9">
    <location>
        <begin position="405"/>
        <end position="457"/>
    </location>
</feature>
<dbReference type="InterPro" id="IPR035965">
    <property type="entry name" value="PAS-like_dom_sf"/>
</dbReference>
<keyword evidence="11" id="KW-1185">Reference proteome</keyword>
<dbReference type="SMART" id="SM00086">
    <property type="entry name" value="PAC"/>
    <property type="match status" value="5"/>
</dbReference>
<dbReference type="CDD" id="cd06225">
    <property type="entry name" value="HAMP"/>
    <property type="match status" value="1"/>
</dbReference>
<dbReference type="SUPFAM" id="SSF158472">
    <property type="entry name" value="HAMP domain-like"/>
    <property type="match status" value="1"/>
</dbReference>
<dbReference type="PROSITE" id="PS50113">
    <property type="entry name" value="PAC"/>
    <property type="match status" value="4"/>
</dbReference>
<dbReference type="Pfam" id="PF00512">
    <property type="entry name" value="HisKA"/>
    <property type="match status" value="1"/>
</dbReference>
<dbReference type="InterPro" id="IPR052162">
    <property type="entry name" value="Sensor_kinase/Photoreceptor"/>
</dbReference>
<name>A0A0S6VWI5_9BACT</name>
<comment type="catalytic activity">
    <reaction evidence="1">
        <text>ATP + protein L-histidine = ADP + protein N-phospho-L-histidine.</text>
        <dbReference type="EC" id="2.7.13.3"/>
    </reaction>
</comment>
<dbReference type="EC" id="2.7.13.3" evidence="2"/>
<dbReference type="SMART" id="SM00091">
    <property type="entry name" value="PAS"/>
    <property type="match status" value="4"/>
</dbReference>
<dbReference type="InterPro" id="IPR003660">
    <property type="entry name" value="HAMP_dom"/>
</dbReference>
<dbReference type="NCBIfam" id="TIGR00229">
    <property type="entry name" value="sensory_box"/>
    <property type="match status" value="5"/>
</dbReference>
<dbReference type="Gene3D" id="1.10.287.130">
    <property type="match status" value="1"/>
</dbReference>
<dbReference type="SMART" id="SM00304">
    <property type="entry name" value="HAMP"/>
    <property type="match status" value="1"/>
</dbReference>
<feature type="transmembrane region" description="Helical" evidence="6">
    <location>
        <begin position="222"/>
        <end position="244"/>
    </location>
</feature>
<dbReference type="InterPro" id="IPR036097">
    <property type="entry name" value="HisK_dim/P_sf"/>
</dbReference>
<feature type="domain" description="PAC" evidence="8">
    <location>
        <begin position="669"/>
        <end position="723"/>
    </location>
</feature>
<dbReference type="Pfam" id="PF00989">
    <property type="entry name" value="PAS"/>
    <property type="match status" value="1"/>
</dbReference>
<evidence type="ECO:0000313" key="10">
    <source>
        <dbReference type="EMBL" id="GAK49526.1"/>
    </source>
</evidence>
<accession>A0A0S6VWI5</accession>
<dbReference type="GO" id="GO:0016020">
    <property type="term" value="C:membrane"/>
    <property type="evidence" value="ECO:0007669"/>
    <property type="project" value="InterPro"/>
</dbReference>
<evidence type="ECO:0000256" key="1">
    <source>
        <dbReference type="ARBA" id="ARBA00000085"/>
    </source>
</evidence>
<evidence type="ECO:0000259" key="9">
    <source>
        <dbReference type="PROSITE" id="PS50885"/>
    </source>
</evidence>
<evidence type="ECO:0000259" key="7">
    <source>
        <dbReference type="PROSITE" id="PS50112"/>
    </source>
</evidence>
<dbReference type="CDD" id="cd00082">
    <property type="entry name" value="HisKA"/>
    <property type="match status" value="1"/>
</dbReference>
<evidence type="ECO:0000256" key="4">
    <source>
        <dbReference type="ARBA" id="ARBA00022679"/>
    </source>
</evidence>
<feature type="domain" description="PAC" evidence="8">
    <location>
        <begin position="923"/>
        <end position="975"/>
    </location>
</feature>
<dbReference type="GO" id="GO:0000155">
    <property type="term" value="F:phosphorelay sensor kinase activity"/>
    <property type="evidence" value="ECO:0007669"/>
    <property type="project" value="InterPro"/>
</dbReference>
<dbReference type="PROSITE" id="PS50112">
    <property type="entry name" value="PAS"/>
    <property type="match status" value="4"/>
</dbReference>
<dbReference type="SMART" id="SM00388">
    <property type="entry name" value="HisKA"/>
    <property type="match status" value="1"/>
</dbReference>
<dbReference type="CDD" id="cd00130">
    <property type="entry name" value="PAS"/>
    <property type="match status" value="5"/>
</dbReference>
<keyword evidence="4" id="KW-0808">Transferase</keyword>
<dbReference type="EMBL" id="DF820455">
    <property type="protein sequence ID" value="GAK49526.1"/>
    <property type="molecule type" value="Genomic_DNA"/>
</dbReference>
<evidence type="ECO:0000313" key="11">
    <source>
        <dbReference type="Proteomes" id="UP000030700"/>
    </source>
</evidence>
<evidence type="ECO:0000256" key="2">
    <source>
        <dbReference type="ARBA" id="ARBA00012438"/>
    </source>
</evidence>
<feature type="domain" description="PAC" evidence="8">
    <location>
        <begin position="798"/>
        <end position="849"/>
    </location>
</feature>
<dbReference type="Proteomes" id="UP000030700">
    <property type="component" value="Unassembled WGS sequence"/>
</dbReference>
<feature type="domain" description="PAS" evidence="7">
    <location>
        <begin position="850"/>
        <end position="905"/>
    </location>
</feature>
<dbReference type="Pfam" id="PF08447">
    <property type="entry name" value="PAS_3"/>
    <property type="match status" value="1"/>
</dbReference>
<dbReference type="HOGENOM" id="CLU_262107_0_0_0"/>
<dbReference type="PROSITE" id="PS50885">
    <property type="entry name" value="HAMP"/>
    <property type="match status" value="1"/>
</dbReference>
<dbReference type="GO" id="GO:0006355">
    <property type="term" value="P:regulation of DNA-templated transcription"/>
    <property type="evidence" value="ECO:0007669"/>
    <property type="project" value="InterPro"/>
</dbReference>
<dbReference type="Gene3D" id="2.10.70.100">
    <property type="match status" value="1"/>
</dbReference>
<evidence type="ECO:0000256" key="5">
    <source>
        <dbReference type="ARBA" id="ARBA00022777"/>
    </source>
</evidence>
<dbReference type="Pfam" id="PF00672">
    <property type="entry name" value="HAMP"/>
    <property type="match status" value="1"/>
</dbReference>
<gene>
    <name evidence="10" type="ORF">U14_00748</name>
</gene>
<dbReference type="InterPro" id="IPR001610">
    <property type="entry name" value="PAC"/>
</dbReference>
<evidence type="ECO:0000256" key="6">
    <source>
        <dbReference type="SAM" id="Phobius"/>
    </source>
</evidence>
<dbReference type="SUPFAM" id="SSF47384">
    <property type="entry name" value="Homodimeric domain of signal transducing histidine kinase"/>
    <property type="match status" value="1"/>
</dbReference>
<feature type="transmembrane region" description="Helical" evidence="6">
    <location>
        <begin position="136"/>
        <end position="155"/>
    </location>
</feature>
<evidence type="ECO:0000256" key="3">
    <source>
        <dbReference type="ARBA" id="ARBA00022553"/>
    </source>
</evidence>
<dbReference type="STRING" id="1499966.U14_00748"/>
<feature type="domain" description="PAS" evidence="7">
    <location>
        <begin position="468"/>
        <end position="545"/>
    </location>
</feature>
<dbReference type="InterPro" id="IPR003661">
    <property type="entry name" value="HisK_dim/P_dom"/>
</dbReference>
<dbReference type="InterPro" id="IPR000700">
    <property type="entry name" value="PAS-assoc_C"/>
</dbReference>
<keyword evidence="6" id="KW-0472">Membrane</keyword>
<feature type="transmembrane region" description="Helical" evidence="6">
    <location>
        <begin position="43"/>
        <end position="60"/>
    </location>
</feature>
<dbReference type="Gene3D" id="3.30.450.20">
    <property type="entry name" value="PAS domain"/>
    <property type="match status" value="5"/>
</dbReference>
<feature type="domain" description="PAS" evidence="7">
    <location>
        <begin position="591"/>
        <end position="661"/>
    </location>
</feature>
<proteinExistence type="predicted"/>
<keyword evidence="3" id="KW-0597">Phosphoprotein</keyword>
<dbReference type="PANTHER" id="PTHR43304:SF1">
    <property type="entry name" value="PAC DOMAIN-CONTAINING PROTEIN"/>
    <property type="match status" value="1"/>
</dbReference>
<dbReference type="InterPro" id="IPR013655">
    <property type="entry name" value="PAS_fold_3"/>
</dbReference>
<keyword evidence="5 10" id="KW-0418">Kinase</keyword>
<feature type="transmembrane region" description="Helical" evidence="6">
    <location>
        <begin position="384"/>
        <end position="403"/>
    </location>
</feature>
<dbReference type="InterPro" id="IPR013767">
    <property type="entry name" value="PAS_fold"/>
</dbReference>
<dbReference type="Pfam" id="PF13188">
    <property type="entry name" value="PAS_8"/>
    <property type="match status" value="1"/>
</dbReference>
<sequence length="1292" mass="147651">MFEHFLLFPSAYLFTGLFGVILMGYVLFYMLTIRPKSQAHWNLIGFYGGLLLCYSVMFVINSNPIYFGALAPFEDTFMLLGSVGLIRFAYCFPHNDQPREAQWMTAVFAALAFWAFGYSCHYAYHWFTRTQPSEVTPYFWLIVPVMTPLALTIFWRRAMYYAYSEQSDRTWQNALHLLFRRPQHPAAQAHRHFTIAMSIALGSTPFAVAAAFPQIFHINWLYIDYGFSVTMLLSMAAVALVYFNHAPHPLTFLVKLVGVALVTLFLITNIIVIELAIFISGEREAEQNLFIQIAKQAALSKDFTTLPSDILYIVSRDTGAPPDDTIAHLEFGNPQKFNRWSANRLPQEMLLQSHAQFFLSHRQYQVGINYEPYNRIVQQKILRLLLLSVMNSIVIIFVFPLFFRMILVRPLNNLLAGVQQFRDRQFQTAIPIEYDDEIGTLTAAFNRMTHELHNAEQARISLTNELARKDLFHYLFEAHSAVMLLVNPDTGQIASANSAASRYYGYPLEELQAMSVYRINQLPSKEVNEAMRQAKLSLRNDFEFQHRLANGEIRDVEVHTTLITWQQQALLFSIIHDITARKQAEIAMREREAQYRLLAENAQDVIWLMNPTGQFTYVSPSVEKLRGYTPQEVLQQTPEEVLTPESLKIVQAAMANVVMKIKQGAPLLQTTPVELEQPCKDGSTVWTEALVQPIFDAQGEFSGFLGVTRNIAARRQAEHALREREALLNAVGEIARIGGWELDIKTLKVTWTKETYHIHEIPERDFVPFAEALNFYHPDDRLALELALQRAMQHGEAFDSEFRFITAKGRRLWVRAIGRPIMIDGQITRLIGVFQDITDRKRAETALRLSEKKFRQFFAQMPEYAYMISADGFILDVNAAALQTLGYSREELIGQPISAIYAPESLPKASLLFARWKETGRLTDEELEIITRNGDKRTVLLNVETIRDDDENIMHSVSVQTDITLRKQAEDALRASEQQLRLIVEASPLPLLLGRASGEILMANQAFCHLFGYTGDEIRRGKNAGDLYADRERDQPRVRAALEEFGRISQWELRARKADGTIFDILLSYERILYDGQPAALAAIYDLTERKQLEAELIRARDAAEHAERIKSTFLGNVSHHLRTPLNVILGFTELMSTDATLAPIYQEYLTMIRQNGKDLLALINKMLKVSKLHPDELAANESSRQLFALLESQTPSVTLTPQPEIVLLDSDLAALQAEMSELPEDMRHRLAEATRHFDITLMLEIIEQLRDFRPGLAERLSPFAQNFEYELILKIVQPDEQFFADASNQCG</sequence>
<dbReference type="Gene3D" id="6.10.340.10">
    <property type="match status" value="1"/>
</dbReference>
<feature type="domain" description="PAC" evidence="8">
    <location>
        <begin position="1049"/>
        <end position="1099"/>
    </location>
</feature>
<reference evidence="10 11" key="1">
    <citation type="journal article" date="2015" name="PeerJ">
        <title>First genomic representation of candidate bacterial phylum KSB3 points to enhanced environmental sensing as a trigger of wastewater bulking.</title>
        <authorList>
            <person name="Sekiguchi Y."/>
            <person name="Ohashi A."/>
            <person name="Parks D.H."/>
            <person name="Yamauchi T."/>
            <person name="Tyson G.W."/>
            <person name="Hugenholtz P."/>
        </authorList>
    </citation>
    <scope>NUCLEOTIDE SEQUENCE [LARGE SCALE GENOMIC DNA]</scope>
</reference>
<dbReference type="SUPFAM" id="SSF55785">
    <property type="entry name" value="PYP-like sensor domain (PAS domain)"/>
    <property type="match status" value="5"/>
</dbReference>
<feature type="transmembrane region" description="Helical" evidence="6">
    <location>
        <begin position="66"/>
        <end position="90"/>
    </location>
</feature>
<feature type="domain" description="PAS" evidence="7">
    <location>
        <begin position="976"/>
        <end position="1018"/>
    </location>
</feature>
<evidence type="ECO:0000259" key="8">
    <source>
        <dbReference type="PROSITE" id="PS50113"/>
    </source>
</evidence>
<keyword evidence="6" id="KW-0812">Transmembrane</keyword>
<dbReference type="InterPro" id="IPR000014">
    <property type="entry name" value="PAS"/>
</dbReference>